<evidence type="ECO:0000313" key="3">
    <source>
        <dbReference type="Proteomes" id="UP001454036"/>
    </source>
</evidence>
<feature type="region of interest" description="Disordered" evidence="1">
    <location>
        <begin position="89"/>
        <end position="123"/>
    </location>
</feature>
<feature type="compositionally biased region" description="Polar residues" evidence="1">
    <location>
        <begin position="95"/>
        <end position="116"/>
    </location>
</feature>
<sequence>MFHRGSFLLEFSFRVILQRVKLAWPGELLIGFNGPVRLYTSVGTEVQYGDLVFTPYLNPFANVLLKQEEANDNIYREIDDYPANQHASLADAEDNQSLPATSSTPAVISSSTTEGSALQLVDDQGEDSRKIPTFVEHSLPIPFTDIQLWDFK</sequence>
<evidence type="ECO:0000256" key="1">
    <source>
        <dbReference type="SAM" id="MobiDB-lite"/>
    </source>
</evidence>
<keyword evidence="3" id="KW-1185">Reference proteome</keyword>
<protein>
    <submittedName>
        <fullName evidence="2">Uncharacterized protein</fullName>
    </submittedName>
</protein>
<accession>A0AAV3Q6W8</accession>
<dbReference type="EMBL" id="BAABME010003660">
    <property type="protein sequence ID" value="GAA0159685.1"/>
    <property type="molecule type" value="Genomic_DNA"/>
</dbReference>
<proteinExistence type="predicted"/>
<dbReference type="AlphaFoldDB" id="A0AAV3Q6W8"/>
<gene>
    <name evidence="2" type="ORF">LIER_16403</name>
</gene>
<comment type="caution">
    <text evidence="2">The sequence shown here is derived from an EMBL/GenBank/DDBJ whole genome shotgun (WGS) entry which is preliminary data.</text>
</comment>
<organism evidence="2 3">
    <name type="scientific">Lithospermum erythrorhizon</name>
    <name type="common">Purple gromwell</name>
    <name type="synonym">Lithospermum officinale var. erythrorhizon</name>
    <dbReference type="NCBI Taxonomy" id="34254"/>
    <lineage>
        <taxon>Eukaryota</taxon>
        <taxon>Viridiplantae</taxon>
        <taxon>Streptophyta</taxon>
        <taxon>Embryophyta</taxon>
        <taxon>Tracheophyta</taxon>
        <taxon>Spermatophyta</taxon>
        <taxon>Magnoliopsida</taxon>
        <taxon>eudicotyledons</taxon>
        <taxon>Gunneridae</taxon>
        <taxon>Pentapetalae</taxon>
        <taxon>asterids</taxon>
        <taxon>lamiids</taxon>
        <taxon>Boraginales</taxon>
        <taxon>Boraginaceae</taxon>
        <taxon>Boraginoideae</taxon>
        <taxon>Lithospermeae</taxon>
        <taxon>Lithospermum</taxon>
    </lineage>
</organism>
<dbReference type="Proteomes" id="UP001454036">
    <property type="component" value="Unassembled WGS sequence"/>
</dbReference>
<reference evidence="2 3" key="1">
    <citation type="submission" date="2024-01" db="EMBL/GenBank/DDBJ databases">
        <title>The complete chloroplast genome sequence of Lithospermum erythrorhizon: insights into the phylogenetic relationship among Boraginaceae species and the maternal lineages of purple gromwells.</title>
        <authorList>
            <person name="Okada T."/>
            <person name="Watanabe K."/>
        </authorList>
    </citation>
    <scope>NUCLEOTIDE SEQUENCE [LARGE SCALE GENOMIC DNA]</scope>
</reference>
<name>A0AAV3Q6W8_LITER</name>
<evidence type="ECO:0000313" key="2">
    <source>
        <dbReference type="EMBL" id="GAA0159685.1"/>
    </source>
</evidence>